<gene>
    <name evidence="3" type="ORF">ACFOHH_09270</name>
</gene>
<evidence type="ECO:0000313" key="4">
    <source>
        <dbReference type="Proteomes" id="UP001595377"/>
    </source>
</evidence>
<keyword evidence="1" id="KW-0597">Phosphoprotein</keyword>
<reference evidence="4" key="1">
    <citation type="journal article" date="2019" name="Int. J. Syst. Evol. Microbiol.">
        <title>The Global Catalogue of Microorganisms (GCM) 10K type strain sequencing project: providing services to taxonomists for standard genome sequencing and annotation.</title>
        <authorList>
            <consortium name="The Broad Institute Genomics Platform"/>
            <consortium name="The Broad Institute Genome Sequencing Center for Infectious Disease"/>
            <person name="Wu L."/>
            <person name="Ma J."/>
        </authorList>
    </citation>
    <scope>NUCLEOTIDE SEQUENCE [LARGE SCALE GENOMIC DNA]</scope>
    <source>
        <strain evidence="4">KCTC 52677</strain>
    </source>
</reference>
<dbReference type="PROSITE" id="PS50110">
    <property type="entry name" value="RESPONSE_REGULATORY"/>
    <property type="match status" value="1"/>
</dbReference>
<organism evidence="3 4">
    <name type="scientific">Shinella pollutisoli</name>
    <dbReference type="NCBI Taxonomy" id="2250594"/>
    <lineage>
        <taxon>Bacteria</taxon>
        <taxon>Pseudomonadati</taxon>
        <taxon>Pseudomonadota</taxon>
        <taxon>Alphaproteobacteria</taxon>
        <taxon>Hyphomicrobiales</taxon>
        <taxon>Rhizobiaceae</taxon>
        <taxon>Shinella</taxon>
    </lineage>
</organism>
<sequence>MFREPLLTGRAFLVVEDEYLVALHLCREIEDAGARVVGPVSGIDDALRLLEEGAGDLDAALVDVNLHGAMSYAVADRLVELGLPFAFLTGYDCRSIPSRFGGVPCFTKPCRDRELLAFLAALPSGEPRDEERAE</sequence>
<dbReference type="RefSeq" id="WP_257311374.1">
    <property type="nucleotide sequence ID" value="NZ_JANFDG010000001.1"/>
</dbReference>
<protein>
    <submittedName>
        <fullName evidence="3">Response regulator</fullName>
    </submittedName>
</protein>
<dbReference type="InterPro" id="IPR001789">
    <property type="entry name" value="Sig_transdc_resp-reg_receiver"/>
</dbReference>
<comment type="caution">
    <text evidence="3">The sequence shown here is derived from an EMBL/GenBank/DDBJ whole genome shotgun (WGS) entry which is preliminary data.</text>
</comment>
<proteinExistence type="predicted"/>
<dbReference type="EMBL" id="JBHRSP010000015">
    <property type="protein sequence ID" value="MFC3073290.1"/>
    <property type="molecule type" value="Genomic_DNA"/>
</dbReference>
<evidence type="ECO:0000259" key="2">
    <source>
        <dbReference type="PROSITE" id="PS50110"/>
    </source>
</evidence>
<keyword evidence="4" id="KW-1185">Reference proteome</keyword>
<evidence type="ECO:0000256" key="1">
    <source>
        <dbReference type="PROSITE-ProRule" id="PRU00169"/>
    </source>
</evidence>
<dbReference type="Proteomes" id="UP001595377">
    <property type="component" value="Unassembled WGS sequence"/>
</dbReference>
<feature type="domain" description="Response regulatory" evidence="2">
    <location>
        <begin position="11"/>
        <end position="123"/>
    </location>
</feature>
<evidence type="ECO:0000313" key="3">
    <source>
        <dbReference type="EMBL" id="MFC3073290.1"/>
    </source>
</evidence>
<dbReference type="InterPro" id="IPR011006">
    <property type="entry name" value="CheY-like_superfamily"/>
</dbReference>
<accession>A0ABV7DEJ1</accession>
<name>A0ABV7DEJ1_9HYPH</name>
<dbReference type="SUPFAM" id="SSF52172">
    <property type="entry name" value="CheY-like"/>
    <property type="match status" value="1"/>
</dbReference>
<feature type="modified residue" description="4-aspartylphosphate" evidence="1">
    <location>
        <position position="63"/>
    </location>
</feature>
<dbReference type="Gene3D" id="3.40.50.2300">
    <property type="match status" value="1"/>
</dbReference>